<evidence type="ECO:0000259" key="4">
    <source>
        <dbReference type="Pfam" id="PF08545"/>
    </source>
</evidence>
<dbReference type="Gene3D" id="3.40.47.10">
    <property type="match status" value="1"/>
</dbReference>
<dbReference type="InterPro" id="IPR013747">
    <property type="entry name" value="ACP_syn_III_C"/>
</dbReference>
<evidence type="ECO:0000259" key="3">
    <source>
        <dbReference type="Pfam" id="PF08541"/>
    </source>
</evidence>
<sequence length="339" mass="37172">MKDIDVGIVGMGIYIPDTYETAEEIANQSGIPVDVIKNKFGFNKKPIPGREDGTMEMGVKAALDCLDRTNTNPLDIDVIISIGEEHKEYPLTTTGIYIQEAIGAYNAWAFDVAQRCGTTVVAMKLAKALMKSDKNINTVLIAGGYRNGDFIDYKNERVTFMFNLAAGGGAILLKKNYGKNLLLESHIITDGSFSRDVAVKYGGTINPLTKENIDFGIKSLDVLDPQHMKRGLGEKSMPNFLKVIDESLKASGYTRSDIGYVAMLHMKPSAHQYVMNELGVDMEKSIYLENYGHIGQIDQILSTFLALAEGKVKDGDIVVWVSAGIGYAWDACTIKWGSS</sequence>
<reference evidence="5 6" key="1">
    <citation type="submission" date="2019-10" db="EMBL/GenBank/DDBJ databases">
        <title>Alkaliphilus serpentinus sp. nov. and Alkaliphilus pronyensis sp. nov., two novel anaerobic alkaliphilic species isolated from the serpentinized-hosted hydrothermal field of the Prony Bay (New Caledonia).</title>
        <authorList>
            <person name="Postec A."/>
        </authorList>
    </citation>
    <scope>NUCLEOTIDE SEQUENCE [LARGE SCALE GENOMIC DNA]</scope>
    <source>
        <strain evidence="5 6">LacV</strain>
    </source>
</reference>
<dbReference type="RefSeq" id="WP_151861129.1">
    <property type="nucleotide sequence ID" value="NZ_WBZC01000026.1"/>
</dbReference>
<feature type="domain" description="Beta-ketoacyl-[acyl-carrier-protein] synthase III N-terminal" evidence="4">
    <location>
        <begin position="110"/>
        <end position="191"/>
    </location>
</feature>
<dbReference type="Proteomes" id="UP000432715">
    <property type="component" value="Unassembled WGS sequence"/>
</dbReference>
<dbReference type="GO" id="GO:0006633">
    <property type="term" value="P:fatty acid biosynthetic process"/>
    <property type="evidence" value="ECO:0007669"/>
    <property type="project" value="InterPro"/>
</dbReference>
<evidence type="ECO:0000256" key="1">
    <source>
        <dbReference type="ARBA" id="ARBA00022679"/>
    </source>
</evidence>
<proteinExistence type="predicted"/>
<keyword evidence="6" id="KW-1185">Reference proteome</keyword>
<keyword evidence="2" id="KW-0012">Acyltransferase</keyword>
<gene>
    <name evidence="5" type="ORF">F8154_08190</name>
</gene>
<dbReference type="Pfam" id="PF08545">
    <property type="entry name" value="ACP_syn_III"/>
    <property type="match status" value="1"/>
</dbReference>
<protein>
    <submittedName>
        <fullName evidence="5">3-oxoacyl-ACP synthase</fullName>
    </submittedName>
</protein>
<dbReference type="OrthoDB" id="9786707at2"/>
<dbReference type="InterPro" id="IPR016039">
    <property type="entry name" value="Thiolase-like"/>
</dbReference>
<keyword evidence="1" id="KW-0808">Transferase</keyword>
<evidence type="ECO:0000313" key="6">
    <source>
        <dbReference type="Proteomes" id="UP000432715"/>
    </source>
</evidence>
<dbReference type="PANTHER" id="PTHR34069">
    <property type="entry name" value="3-OXOACYL-[ACYL-CARRIER-PROTEIN] SYNTHASE 3"/>
    <property type="match status" value="1"/>
</dbReference>
<name>A0A6I0FAJ5_9FIRM</name>
<dbReference type="PANTHER" id="PTHR34069:SF2">
    <property type="entry name" value="BETA-KETOACYL-[ACYL-CARRIER-PROTEIN] SYNTHASE III"/>
    <property type="match status" value="1"/>
</dbReference>
<dbReference type="NCBIfam" id="NF005308">
    <property type="entry name" value="PRK06840.1"/>
    <property type="match status" value="1"/>
</dbReference>
<dbReference type="EMBL" id="WBZC01000026">
    <property type="protein sequence ID" value="KAB3534695.1"/>
    <property type="molecule type" value="Genomic_DNA"/>
</dbReference>
<organism evidence="5 6">
    <name type="scientific">Alkaliphilus pronyensis</name>
    <dbReference type="NCBI Taxonomy" id="1482732"/>
    <lineage>
        <taxon>Bacteria</taxon>
        <taxon>Bacillati</taxon>
        <taxon>Bacillota</taxon>
        <taxon>Clostridia</taxon>
        <taxon>Peptostreptococcales</taxon>
        <taxon>Natronincolaceae</taxon>
        <taxon>Alkaliphilus</taxon>
    </lineage>
</organism>
<dbReference type="Pfam" id="PF08541">
    <property type="entry name" value="ACP_syn_III_C"/>
    <property type="match status" value="1"/>
</dbReference>
<dbReference type="GO" id="GO:0044550">
    <property type="term" value="P:secondary metabolite biosynthetic process"/>
    <property type="evidence" value="ECO:0007669"/>
    <property type="project" value="TreeGrafter"/>
</dbReference>
<feature type="domain" description="Beta-ketoacyl-[acyl-carrier-protein] synthase III C-terminal" evidence="3">
    <location>
        <begin position="248"/>
        <end position="336"/>
    </location>
</feature>
<accession>A0A6I0FAJ5</accession>
<dbReference type="AlphaFoldDB" id="A0A6I0FAJ5"/>
<dbReference type="SUPFAM" id="SSF53901">
    <property type="entry name" value="Thiolase-like"/>
    <property type="match status" value="1"/>
</dbReference>
<dbReference type="CDD" id="cd00827">
    <property type="entry name" value="init_cond_enzymes"/>
    <property type="match status" value="1"/>
</dbReference>
<dbReference type="GO" id="GO:0004315">
    <property type="term" value="F:3-oxoacyl-[acyl-carrier-protein] synthase activity"/>
    <property type="evidence" value="ECO:0007669"/>
    <property type="project" value="InterPro"/>
</dbReference>
<dbReference type="InterPro" id="IPR013751">
    <property type="entry name" value="ACP_syn_III_N"/>
</dbReference>
<comment type="caution">
    <text evidence="5">The sequence shown here is derived from an EMBL/GenBank/DDBJ whole genome shotgun (WGS) entry which is preliminary data.</text>
</comment>
<evidence type="ECO:0000256" key="2">
    <source>
        <dbReference type="ARBA" id="ARBA00023315"/>
    </source>
</evidence>
<evidence type="ECO:0000313" key="5">
    <source>
        <dbReference type="EMBL" id="KAB3534695.1"/>
    </source>
</evidence>